<keyword evidence="2" id="KW-1185">Reference proteome</keyword>
<dbReference type="RefSeq" id="WP_345438198.1">
    <property type="nucleotide sequence ID" value="NZ_BAABHK010000015.1"/>
</dbReference>
<evidence type="ECO:0000313" key="1">
    <source>
        <dbReference type="EMBL" id="GAA4635232.1"/>
    </source>
</evidence>
<protein>
    <recommendedName>
        <fullName evidence="3">Histone deacetylase</fullName>
    </recommendedName>
</protein>
<organism evidence="1 2">
    <name type="scientific">Actinoallomurus vinaceus</name>
    <dbReference type="NCBI Taxonomy" id="1080074"/>
    <lineage>
        <taxon>Bacteria</taxon>
        <taxon>Bacillati</taxon>
        <taxon>Actinomycetota</taxon>
        <taxon>Actinomycetes</taxon>
        <taxon>Streptosporangiales</taxon>
        <taxon>Thermomonosporaceae</taxon>
        <taxon>Actinoallomurus</taxon>
    </lineage>
</organism>
<name>A0ABP8UMF2_9ACTN</name>
<dbReference type="Gene3D" id="3.10.490.10">
    <property type="entry name" value="Gamma-glutamyl cyclotransferase-like"/>
    <property type="match status" value="1"/>
</dbReference>
<accession>A0ABP8UMF2</accession>
<proteinExistence type="predicted"/>
<evidence type="ECO:0000313" key="2">
    <source>
        <dbReference type="Proteomes" id="UP001501442"/>
    </source>
</evidence>
<sequence length="216" mass="23502">MNGLVWYVSYGSNMSAERFHYYIQGGRPPGAARSYPGARDRTLPRADKAVWLPGGIYFATESQVWGGGRALYDPAIPRKAAARAYLITSQQFSDVAAQEMYRDPGADLDIAEVVTVGRVQVGNGRYETLVYVGQNEQAPLLTFTAPWGIGDVPLLSPSDKYLRMLGQGLRDAHGWDSVKVANYLANLPGVQGTWTPEQITALVTSGSPEGELPPRP</sequence>
<dbReference type="Proteomes" id="UP001501442">
    <property type="component" value="Unassembled WGS sequence"/>
</dbReference>
<evidence type="ECO:0008006" key="3">
    <source>
        <dbReference type="Google" id="ProtNLM"/>
    </source>
</evidence>
<comment type="caution">
    <text evidence="1">The sequence shown here is derived from an EMBL/GenBank/DDBJ whole genome shotgun (WGS) entry which is preliminary data.</text>
</comment>
<gene>
    <name evidence="1" type="ORF">GCM10023196_079870</name>
</gene>
<dbReference type="EMBL" id="BAABHK010000015">
    <property type="protein sequence ID" value="GAA4635232.1"/>
    <property type="molecule type" value="Genomic_DNA"/>
</dbReference>
<reference evidence="2" key="1">
    <citation type="journal article" date="2019" name="Int. J. Syst. Evol. Microbiol.">
        <title>The Global Catalogue of Microorganisms (GCM) 10K type strain sequencing project: providing services to taxonomists for standard genome sequencing and annotation.</title>
        <authorList>
            <consortium name="The Broad Institute Genomics Platform"/>
            <consortium name="The Broad Institute Genome Sequencing Center for Infectious Disease"/>
            <person name="Wu L."/>
            <person name="Ma J."/>
        </authorList>
    </citation>
    <scope>NUCLEOTIDE SEQUENCE [LARGE SCALE GENOMIC DNA]</scope>
    <source>
        <strain evidence="2">JCM 17939</strain>
    </source>
</reference>